<evidence type="ECO:0000313" key="3">
    <source>
        <dbReference type="EMBL" id="MDV3662913.1"/>
    </source>
</evidence>
<dbReference type="Proteomes" id="UP001189000">
    <property type="component" value="Unassembled WGS sequence"/>
</dbReference>
<keyword evidence="3" id="KW-0449">Lipoprotein</keyword>
<dbReference type="InterPro" id="IPR041662">
    <property type="entry name" value="SusD-like_2"/>
</dbReference>
<reference evidence="2 4" key="1">
    <citation type="submission" date="2016-07" db="EMBL/GenBank/DDBJ databases">
        <title>Revisiting the taxonomy of the Elizabethkingia Genus using Whole-Genome Sequencing, Optical Mapping, and MALDI-TOF, along with proposal of three novel Elizabethkingia species: Elizabethkingia bruuniana sp. nov., Elizabethkingia ursingii sp. nov., and Elizabethkingia occulta sp. nov.</title>
        <authorList>
            <person name="Nicholson A.C."/>
        </authorList>
    </citation>
    <scope>NUCLEOTIDE SEQUENCE [LARGE SCALE GENOMIC DNA]</scope>
    <source>
        <strain evidence="2 4">F3201</strain>
    </source>
</reference>
<dbReference type="EMBL" id="NWGY01000003">
    <property type="protein sequence ID" value="MDV3662913.1"/>
    <property type="molecule type" value="Genomic_DNA"/>
</dbReference>
<dbReference type="KEGG" id="een:BBD30_04040"/>
<dbReference type="PROSITE" id="PS51257">
    <property type="entry name" value="PROKAR_LIPOPROTEIN"/>
    <property type="match status" value="1"/>
</dbReference>
<dbReference type="InterPro" id="IPR011990">
    <property type="entry name" value="TPR-like_helical_dom_sf"/>
</dbReference>
<feature type="signal peptide" evidence="1">
    <location>
        <begin position="1"/>
        <end position="20"/>
    </location>
</feature>
<dbReference type="AlphaFoldDB" id="A0AAE4NZY8"/>
<dbReference type="Gene3D" id="1.25.40.390">
    <property type="match status" value="1"/>
</dbReference>
<keyword evidence="1" id="KW-0732">Signal</keyword>
<name>A0AAE4NZY8_9FLAO</name>
<evidence type="ECO:0000313" key="5">
    <source>
        <dbReference type="Proteomes" id="UP001189000"/>
    </source>
</evidence>
<gene>
    <name evidence="2" type="ORF">BBD32_10375</name>
    <name evidence="3" type="ORF">CMU51_02440</name>
</gene>
<dbReference type="SUPFAM" id="SSF48452">
    <property type="entry name" value="TPR-like"/>
    <property type="match status" value="1"/>
</dbReference>
<dbReference type="RefSeq" id="WP_034848537.1">
    <property type="nucleotide sequence ID" value="NZ_CBYF010000024.1"/>
</dbReference>
<proteinExistence type="predicted"/>
<feature type="chain" id="PRO_5042789157" evidence="1">
    <location>
        <begin position="21"/>
        <end position="484"/>
    </location>
</feature>
<reference evidence="3" key="2">
    <citation type="submission" date="2023-02" db="EMBL/GenBank/DDBJ databases">
        <title>Elizabethkingia anophelis draft genomes.</title>
        <authorList>
            <person name="Nicholson A.C."/>
            <person name="Whitney A.M."/>
            <person name="Humrighouse B.W."/>
            <person name="Villarma A."/>
            <person name="Bell M."/>
            <person name="Mcquiston J."/>
        </authorList>
    </citation>
    <scope>NUCLEOTIDE SEQUENCE</scope>
    <source>
        <strain evidence="3">B4955</strain>
    </source>
</reference>
<dbReference type="Pfam" id="PF12771">
    <property type="entry name" value="SusD-like_2"/>
    <property type="match status" value="1"/>
</dbReference>
<evidence type="ECO:0000313" key="2">
    <source>
        <dbReference type="EMBL" id="AQX01839.1"/>
    </source>
</evidence>
<evidence type="ECO:0000256" key="1">
    <source>
        <dbReference type="SAM" id="SignalP"/>
    </source>
</evidence>
<accession>A0AAE4NZY8</accession>
<sequence>MKKIIYITSLLSLSVFTLSSCESDTTELNNDPKHPTVVPSENLVVSSERYLADRWVSPSVNGHIARFYTQQWSETQYVDETNYNFVTRNQPNGHYTGMMRDVIGPLATASGFLDKEDEDANLTPEQQSKVKLNKKATIELISVFTWLNLVDTFGDVPYTEALKTVLGSQILQPKYDDAATIYADLQKRIDAAVNSMTFDLPGYKKDAFYKGDMAKWKKFANTLKFMMGLNLSDVDNAKAKQLVETAYNSGIILSDSDEFTFPYVAAQFNNPVYQNLVASGRDDFLPSDVYVNALKAKNDPRVPKYFTKDPNGNYTGSPYGELATFSKYSHITSTIQTNTYPGYIFDTVFIKIMLAEAAAKGYSVGGTAQSYYNDFILTSMKKWGVADADAATYLASVPFNSANWKKSIGDEAWVSMYNRGIEAWYFFRRLDYPTLQKPPVAQGLVYRMPYPNGEYDTNRQNVTAAAAKISGGDKYTSKVFWDKN</sequence>
<protein>
    <submittedName>
        <fullName evidence="3">SusD/RagB family nutrient-binding outer membrane lipoprotein</fullName>
    </submittedName>
</protein>
<dbReference type="Proteomes" id="UP000190848">
    <property type="component" value="Chromosome"/>
</dbReference>
<evidence type="ECO:0000313" key="4">
    <source>
        <dbReference type="Proteomes" id="UP000190848"/>
    </source>
</evidence>
<organism evidence="3 5">
    <name type="scientific">Elizabethkingia anophelis</name>
    <dbReference type="NCBI Taxonomy" id="1117645"/>
    <lineage>
        <taxon>Bacteria</taxon>
        <taxon>Pseudomonadati</taxon>
        <taxon>Bacteroidota</taxon>
        <taxon>Flavobacteriia</taxon>
        <taxon>Flavobacteriales</taxon>
        <taxon>Weeksellaceae</taxon>
        <taxon>Elizabethkingia</taxon>
    </lineage>
</organism>
<dbReference type="EMBL" id="CP016374">
    <property type="protein sequence ID" value="AQX01839.1"/>
    <property type="molecule type" value="Genomic_DNA"/>
</dbReference>